<dbReference type="EMBL" id="JBHFAB010000003">
    <property type="protein sequence ID" value="MFC1416114.1"/>
    <property type="molecule type" value="Genomic_DNA"/>
</dbReference>
<evidence type="ECO:0000313" key="2">
    <source>
        <dbReference type="EMBL" id="MFC1416114.1"/>
    </source>
</evidence>
<evidence type="ECO:0000259" key="1">
    <source>
        <dbReference type="PROSITE" id="PS50943"/>
    </source>
</evidence>
<dbReference type="InterPro" id="IPR019734">
    <property type="entry name" value="TPR_rpt"/>
</dbReference>
<dbReference type="SMART" id="SM00530">
    <property type="entry name" value="HTH_XRE"/>
    <property type="match status" value="1"/>
</dbReference>
<gene>
    <name evidence="2" type="ORF">ACEZDE_05605</name>
</gene>
<dbReference type="RefSeq" id="WP_380533021.1">
    <property type="nucleotide sequence ID" value="NZ_JBHFAB010000003.1"/>
</dbReference>
<dbReference type="Proteomes" id="UP001592531">
    <property type="component" value="Unassembled WGS sequence"/>
</dbReference>
<dbReference type="PROSITE" id="PS50943">
    <property type="entry name" value="HTH_CROC1"/>
    <property type="match status" value="1"/>
</dbReference>
<comment type="caution">
    <text evidence="2">The sequence shown here is derived from an EMBL/GenBank/DDBJ whole genome shotgun (WGS) entry which is preliminary data.</text>
</comment>
<dbReference type="InterPro" id="IPR011990">
    <property type="entry name" value="TPR-like_helical_dom_sf"/>
</dbReference>
<dbReference type="SMART" id="SM00028">
    <property type="entry name" value="TPR"/>
    <property type="match status" value="3"/>
</dbReference>
<dbReference type="SUPFAM" id="SSF48452">
    <property type="entry name" value="TPR-like"/>
    <property type="match status" value="1"/>
</dbReference>
<dbReference type="SUPFAM" id="SSF47413">
    <property type="entry name" value="lambda repressor-like DNA-binding domains"/>
    <property type="match status" value="1"/>
</dbReference>
<name>A0ABV6VQT5_9ACTN</name>
<dbReference type="InterPro" id="IPR010982">
    <property type="entry name" value="Lambda_DNA-bd_dom_sf"/>
</dbReference>
<feature type="domain" description="HTH cro/C1-type" evidence="1">
    <location>
        <begin position="16"/>
        <end position="69"/>
    </location>
</feature>
<sequence length="449" mass="48439">MTEQPQSTPDSLGQRLRGLRLKRGLSQQDLVSPETSASYISLIETNKRIPSDAVLEILAERLGTSPGYLRTGQDDHKVKELELKIAFGDMALRKGSDGEALQAYSEALASHTFLEPATARRARIGQARALERLGRLEASISLATELFEDPATRVGSAEWSQLALVLCRGYRDAGDQVLSVEIGERALRELERLGLGGTDDHSRLGAVLIDCYRVRGDLTRAHLLAQRMIGDDEQPGSSTARGSVYWNAALVARARHRVDEALTLAERALALLSETDSARHQALLKEVCGELLLDSDRADAARARELLEQAQGVLVAIGTGQDQARAELGLAKAALRLGEPSRASEHASRAIGLLSSRPPHQAAEARAVLAQAQFDRGDAVHAQETLRAAERQLNLLPSGRASAEVWRHIGDLWQHHGHGPQAVAAYQQALAQAGVPSALRVAPPSADHA</sequence>
<dbReference type="Pfam" id="PF01381">
    <property type="entry name" value="HTH_3"/>
    <property type="match status" value="1"/>
</dbReference>
<organism evidence="2 3">
    <name type="scientific">Streptacidiphilus cavernicola</name>
    <dbReference type="NCBI Taxonomy" id="3342716"/>
    <lineage>
        <taxon>Bacteria</taxon>
        <taxon>Bacillati</taxon>
        <taxon>Actinomycetota</taxon>
        <taxon>Actinomycetes</taxon>
        <taxon>Kitasatosporales</taxon>
        <taxon>Streptomycetaceae</taxon>
        <taxon>Streptacidiphilus</taxon>
    </lineage>
</organism>
<protein>
    <submittedName>
        <fullName evidence="2">Helix-turn-helix domain-containing protein</fullName>
    </submittedName>
</protein>
<dbReference type="CDD" id="cd00093">
    <property type="entry name" value="HTH_XRE"/>
    <property type="match status" value="1"/>
</dbReference>
<dbReference type="Gene3D" id="1.25.40.10">
    <property type="entry name" value="Tetratricopeptide repeat domain"/>
    <property type="match status" value="2"/>
</dbReference>
<dbReference type="InterPro" id="IPR001387">
    <property type="entry name" value="Cro/C1-type_HTH"/>
</dbReference>
<dbReference type="Gene3D" id="1.10.260.40">
    <property type="entry name" value="lambda repressor-like DNA-binding domains"/>
    <property type="match status" value="1"/>
</dbReference>
<evidence type="ECO:0000313" key="3">
    <source>
        <dbReference type="Proteomes" id="UP001592531"/>
    </source>
</evidence>
<proteinExistence type="predicted"/>
<reference evidence="2 3" key="1">
    <citation type="submission" date="2024-09" db="EMBL/GenBank/DDBJ databases">
        <authorList>
            <person name="Lee S.D."/>
        </authorList>
    </citation>
    <scope>NUCLEOTIDE SEQUENCE [LARGE SCALE GENOMIC DNA]</scope>
    <source>
        <strain evidence="2 3">N8-3</strain>
    </source>
</reference>
<accession>A0ABV6VQT5</accession>
<keyword evidence="3" id="KW-1185">Reference proteome</keyword>